<proteinExistence type="predicted"/>
<dbReference type="Proteomes" id="UP000572407">
    <property type="component" value="Unassembled WGS sequence"/>
</dbReference>
<sequence>MNSDIKRLFMLLAAAGFDRYGAEDIIQTIKNSDTKKMLSEFDRANKALTGETKEKVFIKKNQDEYYKDHSVAEKIQKLLITESSLTVKQGFIAFEHMLREAYPNRTVPTPNPKNGFTAWIRMLSRDFSDSELLHVASRLRNQIVHGLNDKDDWTLKE</sequence>
<organism evidence="1 2">
    <name type="scientific">Pseudomonas brassicacearum subsp. neoaurantiaca</name>
    <dbReference type="NCBI Taxonomy" id="494916"/>
    <lineage>
        <taxon>Bacteria</taxon>
        <taxon>Pseudomonadati</taxon>
        <taxon>Pseudomonadota</taxon>
        <taxon>Gammaproteobacteria</taxon>
        <taxon>Pseudomonadales</taxon>
        <taxon>Pseudomonadaceae</taxon>
        <taxon>Pseudomonas</taxon>
    </lineage>
</organism>
<dbReference type="RefSeq" id="WP_181287917.1">
    <property type="nucleotide sequence ID" value="NZ_VDLV01000012.1"/>
</dbReference>
<protein>
    <submittedName>
        <fullName evidence="1">Uncharacterized protein</fullName>
    </submittedName>
</protein>
<name>A0A7V8RM02_9PSED</name>
<evidence type="ECO:0000313" key="1">
    <source>
        <dbReference type="EMBL" id="MBA1378225.1"/>
    </source>
</evidence>
<evidence type="ECO:0000313" key="2">
    <source>
        <dbReference type="Proteomes" id="UP000572407"/>
    </source>
</evidence>
<dbReference type="EMBL" id="VDLV01000012">
    <property type="protein sequence ID" value="MBA1378225.1"/>
    <property type="molecule type" value="Genomic_DNA"/>
</dbReference>
<reference evidence="1 2" key="1">
    <citation type="submission" date="2019-06" db="EMBL/GenBank/DDBJ databases">
        <title>Analysis of the biodiversity of Brassica napus bacterial endophytes for the selection of potential efficient biofertilizers for rapeseed crops.</title>
        <authorList>
            <person name="Jimenez-Gomez A."/>
            <person name="Saati-Santamaria Z."/>
            <person name="Menendez E."/>
            <person name="Rivas R."/>
            <person name="Mateos P.F."/>
            <person name="Velazquez E."/>
            <person name="Garcia-Fraile P."/>
        </authorList>
    </citation>
    <scope>NUCLEOTIDE SEQUENCE [LARGE SCALE GENOMIC DNA]</scope>
    <source>
        <strain evidence="1 2">CDVBN10</strain>
    </source>
</reference>
<accession>A0A7V8RM02</accession>
<gene>
    <name evidence="1" type="ORF">FHK92_10435</name>
</gene>
<comment type="caution">
    <text evidence="1">The sequence shown here is derived from an EMBL/GenBank/DDBJ whole genome shotgun (WGS) entry which is preliminary data.</text>
</comment>
<dbReference type="AlphaFoldDB" id="A0A7V8RM02"/>